<reference evidence="1 2" key="1">
    <citation type="submission" date="2017-10" db="EMBL/GenBank/DDBJ databases">
        <title>Development of genomic resources for the powdery mildew, Erysiphe pulchra.</title>
        <authorList>
            <person name="Wadl P.A."/>
            <person name="Mack B.M."/>
            <person name="Moore G."/>
            <person name="Beltz S.B."/>
        </authorList>
    </citation>
    <scope>NUCLEOTIDE SEQUENCE [LARGE SCALE GENOMIC DNA]</scope>
    <source>
        <strain evidence="1">Cflorida</strain>
    </source>
</reference>
<protein>
    <submittedName>
        <fullName evidence="1">Uncharacterized protein</fullName>
    </submittedName>
</protein>
<dbReference type="EMBL" id="PEDP01000110">
    <property type="protein sequence ID" value="POS87534.1"/>
    <property type="molecule type" value="Genomic_DNA"/>
</dbReference>
<dbReference type="AlphaFoldDB" id="A0A2S4PZS1"/>
<dbReference type="InterPro" id="IPR012337">
    <property type="entry name" value="RNaseH-like_sf"/>
</dbReference>
<dbReference type="InterPro" id="IPR036397">
    <property type="entry name" value="RNaseH_sf"/>
</dbReference>
<evidence type="ECO:0000313" key="2">
    <source>
        <dbReference type="Proteomes" id="UP000237438"/>
    </source>
</evidence>
<proteinExistence type="predicted"/>
<sequence>MVNKAEKARGRHDIHLFTEGSQTLDGKSGGGFVIFQGGRKVRTESFGIDRKVEPIDTEEIRDAQENWSKREKLAHITNGHIFAEWVPSHAGVSANEEAESLAKAGAQTAHAAPIEAKPSYASVKNLVILKRKQLLDSW</sequence>
<organism evidence="1 2">
    <name type="scientific">Erysiphe pulchra</name>
    <dbReference type="NCBI Taxonomy" id="225359"/>
    <lineage>
        <taxon>Eukaryota</taxon>
        <taxon>Fungi</taxon>
        <taxon>Dikarya</taxon>
        <taxon>Ascomycota</taxon>
        <taxon>Pezizomycotina</taxon>
        <taxon>Leotiomycetes</taxon>
        <taxon>Erysiphales</taxon>
        <taxon>Erysiphaceae</taxon>
        <taxon>Erysiphe</taxon>
    </lineage>
</organism>
<dbReference type="Gene3D" id="3.30.420.10">
    <property type="entry name" value="Ribonuclease H-like superfamily/Ribonuclease H"/>
    <property type="match status" value="1"/>
</dbReference>
<dbReference type="SUPFAM" id="SSF53098">
    <property type="entry name" value="Ribonuclease H-like"/>
    <property type="match status" value="1"/>
</dbReference>
<gene>
    <name evidence="1" type="ORF">EPUL_003885</name>
</gene>
<dbReference type="Proteomes" id="UP000237438">
    <property type="component" value="Unassembled WGS sequence"/>
</dbReference>
<keyword evidence="2" id="KW-1185">Reference proteome</keyword>
<dbReference type="GO" id="GO:0003676">
    <property type="term" value="F:nucleic acid binding"/>
    <property type="evidence" value="ECO:0007669"/>
    <property type="project" value="InterPro"/>
</dbReference>
<feature type="non-terminal residue" evidence="1">
    <location>
        <position position="138"/>
    </location>
</feature>
<dbReference type="OrthoDB" id="407198at2759"/>
<name>A0A2S4PZS1_9PEZI</name>
<comment type="caution">
    <text evidence="1">The sequence shown here is derived from an EMBL/GenBank/DDBJ whole genome shotgun (WGS) entry which is preliminary data.</text>
</comment>
<evidence type="ECO:0000313" key="1">
    <source>
        <dbReference type="EMBL" id="POS87534.1"/>
    </source>
</evidence>
<accession>A0A2S4PZS1</accession>